<evidence type="ECO:0000256" key="1">
    <source>
        <dbReference type="SAM" id="SignalP"/>
    </source>
</evidence>
<accession>A0A8S3Y8K5</accession>
<dbReference type="EMBL" id="CAJQZP010001568">
    <property type="protein sequence ID" value="CAG5054604.1"/>
    <property type="molecule type" value="Genomic_DNA"/>
</dbReference>
<reference evidence="2" key="1">
    <citation type="submission" date="2021-04" db="EMBL/GenBank/DDBJ databases">
        <authorList>
            <person name="Tunstrom K."/>
        </authorList>
    </citation>
    <scope>NUCLEOTIDE SEQUENCE</scope>
</reference>
<feature type="signal peptide" evidence="1">
    <location>
        <begin position="1"/>
        <end position="16"/>
    </location>
</feature>
<dbReference type="PANTHER" id="PTHR11008:SF32">
    <property type="entry name" value="CIRCADIAN CLOCK-CONTROLLED PROTEIN DAYWAKE-RELATED"/>
    <property type="match status" value="1"/>
</dbReference>
<dbReference type="InterPro" id="IPR010562">
    <property type="entry name" value="Haemolymph_juvenile_hormone-bd"/>
</dbReference>
<keyword evidence="1" id="KW-0732">Signal</keyword>
<evidence type="ECO:0000313" key="2">
    <source>
        <dbReference type="EMBL" id="CAG5054604.1"/>
    </source>
</evidence>
<proteinExistence type="predicted"/>
<sequence length="237" mass="26317">MLRFVCFLTLFWNANSGLAPFIKPCKDGDDACILASSQAAIPFFAPGMPELGVKSLDPLRVPLITSNQGGLELSLKDTTINGLKGCKIESIKHDRVKGKQTLVLRCSMNLEGIYSLGGRLILLAVQGEGKYNIKIRDIVIKTVTDLTTEQGEDGKPHWKIIKWRDSFHVKTGASFYFDNLFNGNKLLADPVIEFANTNWKDVMQEIAPPIVHAVIAEVFKNVEAFYKAVPADEFYIP</sequence>
<dbReference type="OrthoDB" id="8186595at2759"/>
<dbReference type="SMART" id="SM00700">
    <property type="entry name" value="JHBP"/>
    <property type="match status" value="1"/>
</dbReference>
<dbReference type="PANTHER" id="PTHR11008">
    <property type="entry name" value="PROTEIN TAKEOUT-LIKE PROTEIN"/>
    <property type="match status" value="1"/>
</dbReference>
<name>A0A8S3Y8K5_PARAO</name>
<organism evidence="2 3">
    <name type="scientific">Parnassius apollo</name>
    <name type="common">Apollo butterfly</name>
    <name type="synonym">Papilio apollo</name>
    <dbReference type="NCBI Taxonomy" id="110799"/>
    <lineage>
        <taxon>Eukaryota</taxon>
        <taxon>Metazoa</taxon>
        <taxon>Ecdysozoa</taxon>
        <taxon>Arthropoda</taxon>
        <taxon>Hexapoda</taxon>
        <taxon>Insecta</taxon>
        <taxon>Pterygota</taxon>
        <taxon>Neoptera</taxon>
        <taxon>Endopterygota</taxon>
        <taxon>Lepidoptera</taxon>
        <taxon>Glossata</taxon>
        <taxon>Ditrysia</taxon>
        <taxon>Papilionoidea</taxon>
        <taxon>Papilionidae</taxon>
        <taxon>Parnassiinae</taxon>
        <taxon>Parnassini</taxon>
        <taxon>Parnassius</taxon>
        <taxon>Parnassius</taxon>
    </lineage>
</organism>
<comment type="caution">
    <text evidence="2">The sequence shown here is derived from an EMBL/GenBank/DDBJ whole genome shotgun (WGS) entry which is preliminary data.</text>
</comment>
<gene>
    <name evidence="2" type="ORF">PAPOLLO_LOCUS25999</name>
</gene>
<keyword evidence="3" id="KW-1185">Reference proteome</keyword>
<feature type="chain" id="PRO_5035913030" evidence="1">
    <location>
        <begin position="17"/>
        <end position="237"/>
    </location>
</feature>
<dbReference type="AlphaFoldDB" id="A0A8S3Y8K5"/>
<dbReference type="Pfam" id="PF06585">
    <property type="entry name" value="JHBP"/>
    <property type="match status" value="1"/>
</dbReference>
<dbReference type="Proteomes" id="UP000691718">
    <property type="component" value="Unassembled WGS sequence"/>
</dbReference>
<evidence type="ECO:0000313" key="3">
    <source>
        <dbReference type="Proteomes" id="UP000691718"/>
    </source>
</evidence>
<protein>
    <submittedName>
        <fullName evidence="2">(apollo) hypothetical protein</fullName>
    </submittedName>
</protein>
<dbReference type="GO" id="GO:0005615">
    <property type="term" value="C:extracellular space"/>
    <property type="evidence" value="ECO:0007669"/>
    <property type="project" value="TreeGrafter"/>
</dbReference>